<dbReference type="EMBL" id="HBKN01044120">
    <property type="protein sequence ID" value="CAE2333262.1"/>
    <property type="molecule type" value="Transcribed_RNA"/>
</dbReference>
<dbReference type="GO" id="GO:0005524">
    <property type="term" value="F:ATP binding"/>
    <property type="evidence" value="ECO:0007669"/>
    <property type="project" value="UniProtKB-UniRule"/>
</dbReference>
<dbReference type="PROSITE" id="PS50011">
    <property type="entry name" value="PROTEIN_KINASE_DOM"/>
    <property type="match status" value="1"/>
</dbReference>
<feature type="domain" description="Protein kinase" evidence="7">
    <location>
        <begin position="19"/>
        <end position="181"/>
    </location>
</feature>
<dbReference type="GO" id="GO:0005737">
    <property type="term" value="C:cytoplasm"/>
    <property type="evidence" value="ECO:0007669"/>
    <property type="project" value="TreeGrafter"/>
</dbReference>
<dbReference type="InterPro" id="IPR000719">
    <property type="entry name" value="Prot_kinase_dom"/>
</dbReference>
<dbReference type="PANTHER" id="PTHR24346:SF82">
    <property type="entry name" value="KP78A-RELATED"/>
    <property type="match status" value="1"/>
</dbReference>
<dbReference type="GO" id="GO:0004674">
    <property type="term" value="F:protein serine/threonine kinase activity"/>
    <property type="evidence" value="ECO:0007669"/>
    <property type="project" value="UniProtKB-KW"/>
</dbReference>
<evidence type="ECO:0000256" key="5">
    <source>
        <dbReference type="ARBA" id="ARBA00022840"/>
    </source>
</evidence>
<dbReference type="PANTHER" id="PTHR24346">
    <property type="entry name" value="MAP/MICROTUBULE AFFINITY-REGULATING KINASE"/>
    <property type="match status" value="1"/>
</dbReference>
<evidence type="ECO:0000256" key="6">
    <source>
        <dbReference type="PROSITE-ProRule" id="PRU10141"/>
    </source>
</evidence>
<dbReference type="SUPFAM" id="SSF56112">
    <property type="entry name" value="Protein kinase-like (PK-like)"/>
    <property type="match status" value="1"/>
</dbReference>
<evidence type="ECO:0000256" key="3">
    <source>
        <dbReference type="ARBA" id="ARBA00022741"/>
    </source>
</evidence>
<keyword evidence="2" id="KW-0808">Transferase</keyword>
<dbReference type="AlphaFoldDB" id="A0A7S4PFL0"/>
<keyword evidence="3 6" id="KW-0547">Nucleotide-binding</keyword>
<feature type="binding site" evidence="6">
    <location>
        <position position="48"/>
    </location>
    <ligand>
        <name>ATP</name>
        <dbReference type="ChEBI" id="CHEBI:30616"/>
    </ligand>
</feature>
<evidence type="ECO:0000259" key="7">
    <source>
        <dbReference type="PROSITE" id="PS50011"/>
    </source>
</evidence>
<dbReference type="FunFam" id="3.30.200.20:FF:000003">
    <property type="entry name" value="Non-specific serine/threonine protein kinase"/>
    <property type="match status" value="1"/>
</dbReference>
<dbReference type="InterPro" id="IPR011009">
    <property type="entry name" value="Kinase-like_dom_sf"/>
</dbReference>
<keyword evidence="5 6" id="KW-0067">ATP-binding</keyword>
<evidence type="ECO:0000256" key="2">
    <source>
        <dbReference type="ARBA" id="ARBA00022679"/>
    </source>
</evidence>
<keyword evidence="4" id="KW-0418">Kinase</keyword>
<evidence type="ECO:0000256" key="1">
    <source>
        <dbReference type="ARBA" id="ARBA00022527"/>
    </source>
</evidence>
<dbReference type="SMART" id="SM00220">
    <property type="entry name" value="S_TKc"/>
    <property type="match status" value="1"/>
</dbReference>
<proteinExistence type="predicted"/>
<keyword evidence="1" id="KW-0723">Serine/threonine-protein kinase</keyword>
<dbReference type="InterPro" id="IPR017441">
    <property type="entry name" value="Protein_kinase_ATP_BS"/>
</dbReference>
<name>A0A7S4PFL0_GUITH</name>
<dbReference type="Pfam" id="PF00069">
    <property type="entry name" value="Pkinase"/>
    <property type="match status" value="1"/>
</dbReference>
<protein>
    <recommendedName>
        <fullName evidence="7">Protein kinase domain-containing protein</fullName>
    </recommendedName>
</protein>
<evidence type="ECO:0000313" key="8">
    <source>
        <dbReference type="EMBL" id="CAE2333262.1"/>
    </source>
</evidence>
<evidence type="ECO:0000256" key="4">
    <source>
        <dbReference type="ARBA" id="ARBA00022777"/>
    </source>
</evidence>
<dbReference type="Gene3D" id="1.10.510.10">
    <property type="entry name" value="Transferase(Phosphotransferase) domain 1"/>
    <property type="match status" value="1"/>
</dbReference>
<dbReference type="GO" id="GO:0035556">
    <property type="term" value="P:intracellular signal transduction"/>
    <property type="evidence" value="ECO:0007669"/>
    <property type="project" value="TreeGrafter"/>
</dbReference>
<accession>A0A7S4PFL0</accession>
<dbReference type="PROSITE" id="PS00107">
    <property type="entry name" value="PROTEIN_KINASE_ATP"/>
    <property type="match status" value="1"/>
</dbReference>
<sequence length="181" mass="20684">MLEEDHPHPHKHEILAKGYILHETIGQGSFGKVKKATRKCCGTMVAIKIIDKSRIGDIQDVMRYTREFAILNSLSHKNIIHLHEILQNDHFFYVIMDLCTGNLHDIILKEGTKPPEDELDPAEDEVVTPDVKILSEDLARSYFRQIIAAVEHAHKKLVVHRGSHDCSIISNADMMFTRRQA</sequence>
<gene>
    <name evidence="8" type="ORF">GTHE00462_LOCUS34551</name>
</gene>
<reference evidence="8" key="1">
    <citation type="submission" date="2021-01" db="EMBL/GenBank/DDBJ databases">
        <authorList>
            <person name="Corre E."/>
            <person name="Pelletier E."/>
            <person name="Niang G."/>
            <person name="Scheremetjew M."/>
            <person name="Finn R."/>
            <person name="Kale V."/>
            <person name="Holt S."/>
            <person name="Cochrane G."/>
            <person name="Meng A."/>
            <person name="Brown T."/>
            <person name="Cohen L."/>
        </authorList>
    </citation>
    <scope>NUCLEOTIDE SEQUENCE</scope>
    <source>
        <strain evidence="8">CCMP 2712</strain>
    </source>
</reference>
<organism evidence="8">
    <name type="scientific">Guillardia theta</name>
    <name type="common">Cryptophyte</name>
    <name type="synonym">Cryptomonas phi</name>
    <dbReference type="NCBI Taxonomy" id="55529"/>
    <lineage>
        <taxon>Eukaryota</taxon>
        <taxon>Cryptophyceae</taxon>
        <taxon>Pyrenomonadales</taxon>
        <taxon>Geminigeraceae</taxon>
        <taxon>Guillardia</taxon>
    </lineage>
</organism>